<dbReference type="Gene3D" id="3.90.226.10">
    <property type="entry name" value="2-enoyl-CoA Hydratase, Chain A, domain 1"/>
    <property type="match status" value="1"/>
</dbReference>
<organism evidence="4 5">
    <name type="scientific">Marinomonas arenicola</name>
    <dbReference type="NCBI Taxonomy" id="569601"/>
    <lineage>
        <taxon>Bacteria</taxon>
        <taxon>Pseudomonadati</taxon>
        <taxon>Pseudomonadota</taxon>
        <taxon>Gammaproteobacteria</taxon>
        <taxon>Oceanospirillales</taxon>
        <taxon>Oceanospirillaceae</taxon>
        <taxon>Marinomonas</taxon>
    </lineage>
</organism>
<dbReference type="InterPro" id="IPR014748">
    <property type="entry name" value="Enoyl-CoA_hydra_C"/>
</dbReference>
<comment type="similarity">
    <text evidence="1 3">Belongs to the enoyl-CoA hydratase/isomerase family.</text>
</comment>
<dbReference type="InterPro" id="IPR001753">
    <property type="entry name" value="Enoyl-CoA_hydra/iso"/>
</dbReference>
<dbReference type="SUPFAM" id="SSF52096">
    <property type="entry name" value="ClpP/crotonase"/>
    <property type="match status" value="1"/>
</dbReference>
<keyword evidence="5" id="KW-1185">Reference proteome</keyword>
<dbReference type="PROSITE" id="PS00166">
    <property type="entry name" value="ENOYL_COA_HYDRATASE"/>
    <property type="match status" value="1"/>
</dbReference>
<dbReference type="InterPro" id="IPR029045">
    <property type="entry name" value="ClpP/crotonase-like_dom_sf"/>
</dbReference>
<dbReference type="Pfam" id="PF00378">
    <property type="entry name" value="ECH_1"/>
    <property type="match status" value="1"/>
</dbReference>
<reference evidence="4 5" key="1">
    <citation type="submission" date="2024-02" db="EMBL/GenBank/DDBJ databases">
        <title>Bacteria isolated from the canopy kelp, Nereocystis luetkeana.</title>
        <authorList>
            <person name="Pfister C.A."/>
            <person name="Younker I.T."/>
            <person name="Light S.H."/>
        </authorList>
    </citation>
    <scope>NUCLEOTIDE SEQUENCE [LARGE SCALE GENOMIC DNA]</scope>
    <source>
        <strain evidence="4 5">TI.4.07</strain>
    </source>
</reference>
<comment type="caution">
    <text evidence="4">The sequence shown here is derived from an EMBL/GenBank/DDBJ whole genome shotgun (WGS) entry which is preliminary data.</text>
</comment>
<dbReference type="InterPro" id="IPR018376">
    <property type="entry name" value="Enoyl-CoA_hyd/isom_CS"/>
</dbReference>
<dbReference type="RefSeq" id="WP_341568165.1">
    <property type="nucleotide sequence ID" value="NZ_JBAKAR010000024.1"/>
</dbReference>
<gene>
    <name evidence="4" type="primary">paaF</name>
    <name evidence="4" type="ORF">V6242_17375</name>
</gene>
<accession>A0ABU9GBS7</accession>
<dbReference type="PANTHER" id="PTHR11941">
    <property type="entry name" value="ENOYL-COA HYDRATASE-RELATED"/>
    <property type="match status" value="1"/>
</dbReference>
<evidence type="ECO:0000313" key="4">
    <source>
        <dbReference type="EMBL" id="MEL0614927.1"/>
    </source>
</evidence>
<keyword evidence="2 4" id="KW-0456">Lyase</keyword>
<dbReference type="Gene3D" id="1.10.12.10">
    <property type="entry name" value="Lyase 2-enoyl-coa Hydratase, Chain A, domain 2"/>
    <property type="match status" value="1"/>
</dbReference>
<dbReference type="PANTHER" id="PTHR11941:SF54">
    <property type="entry name" value="ENOYL-COA HYDRATASE, MITOCHONDRIAL"/>
    <property type="match status" value="1"/>
</dbReference>
<evidence type="ECO:0000313" key="5">
    <source>
        <dbReference type="Proteomes" id="UP001379949"/>
    </source>
</evidence>
<dbReference type="CDD" id="cd06558">
    <property type="entry name" value="crotonase-like"/>
    <property type="match status" value="1"/>
</dbReference>
<evidence type="ECO:0000256" key="1">
    <source>
        <dbReference type="ARBA" id="ARBA00005254"/>
    </source>
</evidence>
<dbReference type="GO" id="GO:0004300">
    <property type="term" value="F:enoyl-CoA hydratase activity"/>
    <property type="evidence" value="ECO:0007669"/>
    <property type="project" value="UniProtKB-EC"/>
</dbReference>
<dbReference type="EMBL" id="JBAKAR010000024">
    <property type="protein sequence ID" value="MEL0614927.1"/>
    <property type="molecule type" value="Genomic_DNA"/>
</dbReference>
<name>A0ABU9GBS7_9GAMM</name>
<protein>
    <submittedName>
        <fullName evidence="4">2,3-dehydroadipyl-CoA hydratase PaaF</fullName>
        <ecNumber evidence="4">4.2.1.17</ecNumber>
    </submittedName>
</protein>
<sequence>MSNNAYEMLNVAEPVDGVQQIQLDRPEALNALTTALLGELSRALDVAEANSHVKVVVLTGSIRAFAAGADVKEMAERDLVGIVNDPRQQSWQRITQFSKPIVAAINGYCLGGGCELAMHADILIAGTDAKFGQPEINLGIIPGAGGTQRLVRAVGKSLGMQMVLTGQPINAEQAKSAGLISEITQPELTLPRAMEVASQIAQKSALAVRLAKECVLKGMDTDLATGLRFERHAFTVLSGTKDRDEGIAAFLEKRKPTFTGQ</sequence>
<evidence type="ECO:0000256" key="2">
    <source>
        <dbReference type="ARBA" id="ARBA00023239"/>
    </source>
</evidence>
<dbReference type="EC" id="4.2.1.17" evidence="4"/>
<proteinExistence type="inferred from homology"/>
<dbReference type="NCBIfam" id="NF007239">
    <property type="entry name" value="PRK09674.1"/>
    <property type="match status" value="1"/>
</dbReference>
<evidence type="ECO:0000256" key="3">
    <source>
        <dbReference type="RuleBase" id="RU003707"/>
    </source>
</evidence>
<dbReference type="Proteomes" id="UP001379949">
    <property type="component" value="Unassembled WGS sequence"/>
</dbReference>